<dbReference type="PANTHER" id="PTHR11815:SF10">
    <property type="entry name" value="SUCCINATE--COA LIGASE [GDP-FORMING] SUBUNIT BETA, MITOCHONDRIAL"/>
    <property type="match status" value="1"/>
</dbReference>
<gene>
    <name evidence="6" type="ORF">NIES593_08615</name>
</gene>
<evidence type="ECO:0000259" key="5">
    <source>
        <dbReference type="PROSITE" id="PS50975"/>
    </source>
</evidence>
<dbReference type="InterPro" id="IPR016102">
    <property type="entry name" value="Succinyl-CoA_synth-like"/>
</dbReference>
<dbReference type="Gene3D" id="3.30.470.20">
    <property type="entry name" value="ATP-grasp fold, B domain"/>
    <property type="match status" value="1"/>
</dbReference>
<evidence type="ECO:0000256" key="2">
    <source>
        <dbReference type="ARBA" id="ARBA00022741"/>
    </source>
</evidence>
<feature type="domain" description="ATP-grasp" evidence="5">
    <location>
        <begin position="9"/>
        <end position="211"/>
    </location>
</feature>
<evidence type="ECO:0000256" key="1">
    <source>
        <dbReference type="ARBA" id="ARBA00022598"/>
    </source>
</evidence>
<dbReference type="InterPro" id="IPR013650">
    <property type="entry name" value="ATP-grasp_succ-CoA_synth-type"/>
</dbReference>
<dbReference type="GO" id="GO:0006104">
    <property type="term" value="P:succinyl-CoA metabolic process"/>
    <property type="evidence" value="ECO:0007669"/>
    <property type="project" value="TreeGrafter"/>
</dbReference>
<dbReference type="GO" id="GO:0004775">
    <property type="term" value="F:succinate-CoA ligase (ADP-forming) activity"/>
    <property type="evidence" value="ECO:0007669"/>
    <property type="project" value="TreeGrafter"/>
</dbReference>
<dbReference type="Gene3D" id="3.40.50.261">
    <property type="entry name" value="Succinyl-CoA synthetase domains"/>
    <property type="match status" value="1"/>
</dbReference>
<dbReference type="AlphaFoldDB" id="A0A1U7HKU4"/>
<feature type="compositionally biased region" description="Polar residues" evidence="4">
    <location>
        <begin position="371"/>
        <end position="383"/>
    </location>
</feature>
<dbReference type="Gene3D" id="3.30.1490.20">
    <property type="entry name" value="ATP-grasp fold, A domain"/>
    <property type="match status" value="1"/>
</dbReference>
<dbReference type="Proteomes" id="UP000186868">
    <property type="component" value="Unassembled WGS sequence"/>
</dbReference>
<dbReference type="GO" id="GO:0042709">
    <property type="term" value="C:succinate-CoA ligase complex"/>
    <property type="evidence" value="ECO:0007669"/>
    <property type="project" value="TreeGrafter"/>
</dbReference>
<feature type="region of interest" description="Disordered" evidence="4">
    <location>
        <begin position="348"/>
        <end position="386"/>
    </location>
</feature>
<accession>A0A1U7HKU4</accession>
<dbReference type="SUPFAM" id="SSF52210">
    <property type="entry name" value="Succinyl-CoA synthetase domains"/>
    <property type="match status" value="1"/>
</dbReference>
<dbReference type="InterPro" id="IPR013815">
    <property type="entry name" value="ATP_grasp_subdomain_1"/>
</dbReference>
<dbReference type="STRING" id="1921803.NIES593_08615"/>
<name>A0A1U7HKU4_9CYAN</name>
<dbReference type="InterPro" id="IPR005809">
    <property type="entry name" value="Succ_CoA_ligase-like_bsu"/>
</dbReference>
<evidence type="ECO:0000313" key="7">
    <source>
        <dbReference type="Proteomes" id="UP000186868"/>
    </source>
</evidence>
<dbReference type="GO" id="GO:0046872">
    <property type="term" value="F:metal ion binding"/>
    <property type="evidence" value="ECO:0007669"/>
    <property type="project" value="InterPro"/>
</dbReference>
<protein>
    <submittedName>
        <fullName evidence="6">ATPase</fullName>
    </submittedName>
</protein>
<evidence type="ECO:0000256" key="3">
    <source>
        <dbReference type="PROSITE-ProRule" id="PRU00409"/>
    </source>
</evidence>
<dbReference type="PANTHER" id="PTHR11815">
    <property type="entry name" value="SUCCINYL-COA SYNTHETASE BETA CHAIN"/>
    <property type="match status" value="1"/>
</dbReference>
<reference evidence="6 7" key="1">
    <citation type="submission" date="2016-11" db="EMBL/GenBank/DDBJ databases">
        <title>Draft Genome Sequences of Nine Cyanobacterial Strains from Diverse Habitats.</title>
        <authorList>
            <person name="Zhu T."/>
            <person name="Hou S."/>
            <person name="Lu X."/>
            <person name="Hess W.R."/>
        </authorList>
    </citation>
    <scope>NUCLEOTIDE SEQUENCE [LARGE SCALE GENOMIC DNA]</scope>
    <source>
        <strain evidence="6 7">NIES-593</strain>
    </source>
</reference>
<dbReference type="EMBL" id="MRCB01000007">
    <property type="protein sequence ID" value="OKH24206.1"/>
    <property type="molecule type" value="Genomic_DNA"/>
</dbReference>
<comment type="caution">
    <text evidence="6">The sequence shown here is derived from an EMBL/GenBank/DDBJ whole genome shotgun (WGS) entry which is preliminary data.</text>
</comment>
<keyword evidence="2 3" id="KW-0547">Nucleotide-binding</keyword>
<keyword evidence="1" id="KW-0436">Ligase</keyword>
<evidence type="ECO:0000256" key="4">
    <source>
        <dbReference type="SAM" id="MobiDB-lite"/>
    </source>
</evidence>
<dbReference type="GO" id="GO:0006099">
    <property type="term" value="P:tricarboxylic acid cycle"/>
    <property type="evidence" value="ECO:0007669"/>
    <property type="project" value="InterPro"/>
</dbReference>
<sequence>MDLLEYQAKELFHQIGIPILPSQTIADPSELKRLQIRYPVVLKSQVRAGGRGRAGGIRFVENTIDAIAAARTIFNLPIMGEYPEFILAEARYDAQQEFFLAVLLDYQLKRPVLLGSTRGGIDLDTLLEHMQKVVIDEDFSPFYARRLAIKMGLRGALIQSVSAIIEKIYHLFSEKDLDLVEINPLGVSADGELMALDGKITVNDSAIKRHLDIERLTVSKKQPSQKPSSELEAPSSAIEIPEPRWLDRIDEKGNIGILSNSLGLAMATWDLIVQDKGKPACCLIVGEATNGKWLPDGTLTQQLGEAIELALEVKGLKVVLVNLLGSVEAIEMLGQALADYLQPHIGQTAERTSEERAPRATSAVSPRRLRNLQSRSGKSQANEPPQFVIRLGAGESESVKERLTTMPVFLTDDLDDAIAQTLSIAKSK</sequence>
<dbReference type="Pfam" id="PF08442">
    <property type="entry name" value="ATP-grasp_2"/>
    <property type="match status" value="1"/>
</dbReference>
<keyword evidence="7" id="KW-1185">Reference proteome</keyword>
<organism evidence="6 7">
    <name type="scientific">Hydrococcus rivularis NIES-593</name>
    <dbReference type="NCBI Taxonomy" id="1921803"/>
    <lineage>
        <taxon>Bacteria</taxon>
        <taxon>Bacillati</taxon>
        <taxon>Cyanobacteriota</taxon>
        <taxon>Cyanophyceae</taxon>
        <taxon>Pleurocapsales</taxon>
        <taxon>Hydrococcaceae</taxon>
        <taxon>Hydrococcus</taxon>
    </lineage>
</organism>
<dbReference type="RefSeq" id="WP_073599188.1">
    <property type="nucleotide sequence ID" value="NZ_MRCB01000007.1"/>
</dbReference>
<dbReference type="InterPro" id="IPR011761">
    <property type="entry name" value="ATP-grasp"/>
</dbReference>
<evidence type="ECO:0000313" key="6">
    <source>
        <dbReference type="EMBL" id="OKH24206.1"/>
    </source>
</evidence>
<dbReference type="PIRSF" id="PIRSF001554">
    <property type="entry name" value="SucCS_beta"/>
    <property type="match status" value="1"/>
</dbReference>
<proteinExistence type="predicted"/>
<keyword evidence="3" id="KW-0067">ATP-binding</keyword>
<dbReference type="SUPFAM" id="SSF56059">
    <property type="entry name" value="Glutathione synthetase ATP-binding domain-like"/>
    <property type="match status" value="1"/>
</dbReference>
<dbReference type="PROSITE" id="PS50975">
    <property type="entry name" value="ATP_GRASP"/>
    <property type="match status" value="1"/>
</dbReference>
<dbReference type="GO" id="GO:0005524">
    <property type="term" value="F:ATP binding"/>
    <property type="evidence" value="ECO:0007669"/>
    <property type="project" value="UniProtKB-UniRule"/>
</dbReference>
<dbReference type="GO" id="GO:0005829">
    <property type="term" value="C:cytosol"/>
    <property type="evidence" value="ECO:0007669"/>
    <property type="project" value="TreeGrafter"/>
</dbReference>
<dbReference type="OrthoDB" id="9802602at2"/>